<dbReference type="RefSeq" id="WP_309853397.1">
    <property type="nucleotide sequence ID" value="NZ_JAVDQJ010000004.1"/>
</dbReference>
<comment type="caution">
    <text evidence="1">The sequence shown here is derived from an EMBL/GenBank/DDBJ whole genome shotgun (WGS) entry which is preliminary data.</text>
</comment>
<evidence type="ECO:0000313" key="1">
    <source>
        <dbReference type="EMBL" id="MDR6218792.1"/>
    </source>
</evidence>
<dbReference type="AlphaFoldDB" id="A0AAE3XE26"/>
<protein>
    <submittedName>
        <fullName evidence="1">Uncharacterized protein</fullName>
    </submittedName>
</protein>
<dbReference type="Proteomes" id="UP001185331">
    <property type="component" value="Unassembled WGS sequence"/>
</dbReference>
<sequence length="138" mass="15667">MSNPHFILNGREVQQAESYFHMCEWMRARGTTVLVTRAGPFRVSTVFLGTGFAHQGNPPRLFETMLFDEHGDSVWSTQVVSFDEAEAAHQAVVQVVTRRWAWMTVPALFRRRRALPRVRVVAAGPDARRSFGLPGRRA</sequence>
<gene>
    <name evidence="1" type="ORF">J2Y00_002389</name>
</gene>
<organism evidence="1 2">
    <name type="scientific">Deinococcus soli</name>
    <name type="common">ex Cha et al. 2016</name>
    <dbReference type="NCBI Taxonomy" id="1309411"/>
    <lineage>
        <taxon>Bacteria</taxon>
        <taxon>Thermotogati</taxon>
        <taxon>Deinococcota</taxon>
        <taxon>Deinococci</taxon>
        <taxon>Deinococcales</taxon>
        <taxon>Deinococcaceae</taxon>
        <taxon>Deinococcus</taxon>
    </lineage>
</organism>
<name>A0AAE3XE26_9DEIO</name>
<reference evidence="1" key="1">
    <citation type="submission" date="2023-07" db="EMBL/GenBank/DDBJ databases">
        <title>Sorghum-associated microbial communities from plants grown in Nebraska, USA.</title>
        <authorList>
            <person name="Schachtman D."/>
        </authorList>
    </citation>
    <scope>NUCLEOTIDE SEQUENCE</scope>
    <source>
        <strain evidence="1">BE330</strain>
    </source>
</reference>
<dbReference type="EMBL" id="JAVDQK010000005">
    <property type="protein sequence ID" value="MDR6218792.1"/>
    <property type="molecule type" value="Genomic_DNA"/>
</dbReference>
<evidence type="ECO:0000313" key="2">
    <source>
        <dbReference type="Proteomes" id="UP001185331"/>
    </source>
</evidence>
<accession>A0AAE3XE26</accession>
<proteinExistence type="predicted"/>